<dbReference type="RefSeq" id="WP_007157461.1">
    <property type="nucleotide sequence ID" value="NZ_GG668534.1"/>
</dbReference>
<dbReference type="AlphaFoldDB" id="C2L0P6"/>
<proteinExistence type="predicted"/>
<protein>
    <submittedName>
        <fullName evidence="1">Uncharacterized protein</fullName>
    </submittedName>
</protein>
<accession>C2L0P6</accession>
<dbReference type="InParanoid" id="C2L0P6"/>
<evidence type="ECO:0000313" key="2">
    <source>
        <dbReference type="Proteomes" id="UP000004121"/>
    </source>
</evidence>
<dbReference type="EMBL" id="ACKX01000215">
    <property type="protein sequence ID" value="EEJ50419.1"/>
    <property type="molecule type" value="Genomic_DNA"/>
</dbReference>
<sequence length="80" mass="9451">GIPKGIRKKTNQLLLNNEFQHSVTEWYIELNECENLLLKIRAESYVPGILKQYKLLSHNFDLDTNTIGEFFKEIKSKIKR</sequence>
<name>C2L0P6_9FIRM</name>
<comment type="caution">
    <text evidence="1">The sequence shown here is derived from an EMBL/GenBank/DDBJ whole genome shotgun (WGS) entry which is preliminary data.</text>
</comment>
<keyword evidence="2" id="KW-1185">Reference proteome</keyword>
<dbReference type="HOGENOM" id="CLU_2595645_0_0_9"/>
<organism evidence="1 2">
    <name type="scientific">Oribacterium sinus F0268</name>
    <dbReference type="NCBI Taxonomy" id="585501"/>
    <lineage>
        <taxon>Bacteria</taxon>
        <taxon>Bacillati</taxon>
        <taxon>Bacillota</taxon>
        <taxon>Clostridia</taxon>
        <taxon>Lachnospirales</taxon>
        <taxon>Lachnospiraceae</taxon>
        <taxon>Oribacterium</taxon>
    </lineage>
</organism>
<feature type="non-terminal residue" evidence="1">
    <location>
        <position position="1"/>
    </location>
</feature>
<reference evidence="1 2" key="1">
    <citation type="submission" date="2009-04" db="EMBL/GenBank/DDBJ databases">
        <authorList>
            <person name="Qin X."/>
            <person name="Bachman B."/>
            <person name="Battles P."/>
            <person name="Bell A."/>
            <person name="Bess C."/>
            <person name="Bickham C."/>
            <person name="Chaboub L."/>
            <person name="Chen D."/>
            <person name="Coyle M."/>
            <person name="Deiros D.R."/>
            <person name="Dinh H."/>
            <person name="Forbes L."/>
            <person name="Fowler G."/>
            <person name="Francisco L."/>
            <person name="Fu Q."/>
            <person name="Gubbala S."/>
            <person name="Hale W."/>
            <person name="Han Y."/>
            <person name="Hemphill L."/>
            <person name="Highlander S.K."/>
            <person name="Hirani K."/>
            <person name="Hogues M."/>
            <person name="Jackson L."/>
            <person name="Jakkamsetti A."/>
            <person name="Javaid M."/>
            <person name="Jiang H."/>
            <person name="Korchina V."/>
            <person name="Kovar C."/>
            <person name="Lara F."/>
            <person name="Lee S."/>
            <person name="Mata R."/>
            <person name="Mathew T."/>
            <person name="Moen C."/>
            <person name="Morales K."/>
            <person name="Munidasa M."/>
            <person name="Nazareth L."/>
            <person name="Ngo R."/>
            <person name="Nguyen L."/>
            <person name="Okwuonu G."/>
            <person name="Ongeri F."/>
            <person name="Patil S."/>
            <person name="Petrosino J."/>
            <person name="Pham C."/>
            <person name="Pham P."/>
            <person name="Pu L.-L."/>
            <person name="Puazo M."/>
            <person name="Raj R."/>
            <person name="Reid J."/>
            <person name="Rouhana J."/>
            <person name="Saada N."/>
            <person name="Shang Y."/>
            <person name="Simmons D."/>
            <person name="Thornton R."/>
            <person name="Warren J."/>
            <person name="Weissenberger G."/>
            <person name="Zhang J."/>
            <person name="Zhang L."/>
            <person name="Zhou C."/>
            <person name="Zhu D."/>
            <person name="Muzny D."/>
            <person name="Worley K."/>
            <person name="Gibbs R."/>
        </authorList>
    </citation>
    <scope>NUCLEOTIDE SEQUENCE [LARGE SCALE GENOMIC DNA]</scope>
    <source>
        <strain evidence="1 2">F0268</strain>
    </source>
</reference>
<dbReference type="Proteomes" id="UP000004121">
    <property type="component" value="Unassembled WGS sequence"/>
</dbReference>
<evidence type="ECO:0000313" key="1">
    <source>
        <dbReference type="EMBL" id="EEJ50419.1"/>
    </source>
</evidence>
<gene>
    <name evidence="1" type="ORF">HMPREF6123_2315</name>
</gene>